<dbReference type="RefSeq" id="WP_101879815.1">
    <property type="nucleotide sequence ID" value="NZ_NIHM01000012.1"/>
</dbReference>
<dbReference type="EMBL" id="NIHM01000012">
    <property type="protein sequence ID" value="PLT54527.1"/>
    <property type="molecule type" value="Genomic_DNA"/>
</dbReference>
<feature type="domain" description="Replication initiator A N-terminal" evidence="2">
    <location>
        <begin position="18"/>
        <end position="92"/>
    </location>
</feature>
<reference evidence="4 5" key="1">
    <citation type="journal article" date="2017" name="Genome Med.">
        <title>A novel Ruminococcus gnavus clade enriched in inflammatory bowel disease patients.</title>
        <authorList>
            <person name="Hall A.B."/>
            <person name="Yassour M."/>
            <person name="Sauk J."/>
            <person name="Garner A."/>
            <person name="Jiang X."/>
            <person name="Arthur T."/>
            <person name="Lagoudas G.K."/>
            <person name="Vatanen T."/>
            <person name="Fornelos N."/>
            <person name="Wilson R."/>
            <person name="Bertha M."/>
            <person name="Cohen M."/>
            <person name="Garber J."/>
            <person name="Khalili H."/>
            <person name="Gevers D."/>
            <person name="Ananthakrishnan A.N."/>
            <person name="Kugathasan S."/>
            <person name="Lander E.S."/>
            <person name="Blainey P."/>
            <person name="Vlamakis H."/>
            <person name="Xavier R.J."/>
            <person name="Huttenhower C."/>
        </authorList>
    </citation>
    <scope>NUCLEOTIDE SEQUENCE [LARGE SCALE GENOMIC DNA]</scope>
    <source>
        <strain evidence="4 5">RJX1118</strain>
    </source>
</reference>
<evidence type="ECO:0000313" key="5">
    <source>
        <dbReference type="Proteomes" id="UP000234849"/>
    </source>
</evidence>
<feature type="compositionally biased region" description="Basic and acidic residues" evidence="1">
    <location>
        <begin position="174"/>
        <end position="183"/>
    </location>
</feature>
<evidence type="ECO:0000313" key="4">
    <source>
        <dbReference type="EMBL" id="PLT54527.1"/>
    </source>
</evidence>
<dbReference type="InterPro" id="IPR010724">
    <property type="entry name" value="RepA_N"/>
</dbReference>
<comment type="caution">
    <text evidence="4">The sequence shown here is derived from an EMBL/GenBank/DDBJ whole genome shotgun (WGS) entry which is preliminary data.</text>
</comment>
<evidence type="ECO:0000259" key="3">
    <source>
        <dbReference type="Pfam" id="PF19481"/>
    </source>
</evidence>
<dbReference type="Pfam" id="PF06970">
    <property type="entry name" value="RepA_N"/>
    <property type="match status" value="1"/>
</dbReference>
<sequence>MEKIQFDYYRGMEAEQYSFYRVPKILFTAECFKELSCEAKVLYGLLLDRMSLSMKNHWLDEEERVYIIFTVEEIAELLNCGTQKAVKLLKELDSEKGIGLIEKKRLGLGRPNVIYVKNFLVQKNDEENSDISDLQNCENHNSGVVKTTIQEFPKSQFKNDENHNSEDAEPIDIETERLEKEPYLSGEKEILENMEIKMQENEGTGEENFQNCENHNSRVVKTTIQEYPKSQFKNDENHNSGVVKTTIQECPKSQSNNTDINKTENNETESGNILSNLICPEKEKTIDEIEQRNTYREIIRENISYECFRNDTPHAREEVDELVELMVEVMVMPDQGKIRIAGEDKLVSLVKSQFMKLTHAHIEYVCLCLNKNTTKVGNIKSYLLTALYNSVLTINHYYQAEVNHDLYGGGWGK</sequence>
<evidence type="ECO:0000259" key="2">
    <source>
        <dbReference type="Pfam" id="PF06970"/>
    </source>
</evidence>
<feature type="compositionally biased region" description="Basic and acidic residues" evidence="1">
    <location>
        <begin position="157"/>
        <end position="166"/>
    </location>
</feature>
<name>A0A2N5NHD2_MEDGN</name>
<feature type="region of interest" description="Disordered" evidence="1">
    <location>
        <begin position="156"/>
        <end position="183"/>
    </location>
</feature>
<dbReference type="Pfam" id="PF19481">
    <property type="entry name" value="DUF6017"/>
    <property type="match status" value="1"/>
</dbReference>
<proteinExistence type="predicted"/>
<feature type="domain" description="DUF6017" evidence="3">
    <location>
        <begin position="291"/>
        <end position="409"/>
    </location>
</feature>
<accession>A0A2N5NHD2</accession>
<dbReference type="AlphaFoldDB" id="A0A2N5NHD2"/>
<gene>
    <name evidence="4" type="ORF">CDL18_09635</name>
</gene>
<evidence type="ECO:0000256" key="1">
    <source>
        <dbReference type="SAM" id="MobiDB-lite"/>
    </source>
</evidence>
<organism evidence="4 5">
    <name type="scientific">Mediterraneibacter gnavus</name>
    <name type="common">Ruminococcus gnavus</name>
    <dbReference type="NCBI Taxonomy" id="33038"/>
    <lineage>
        <taxon>Bacteria</taxon>
        <taxon>Bacillati</taxon>
        <taxon>Bacillota</taxon>
        <taxon>Clostridia</taxon>
        <taxon>Lachnospirales</taxon>
        <taxon>Lachnospiraceae</taxon>
        <taxon>Mediterraneibacter</taxon>
    </lineage>
</organism>
<protein>
    <submittedName>
        <fullName evidence="4">Uncharacterized protein</fullName>
    </submittedName>
</protein>
<dbReference type="InterPro" id="IPR046059">
    <property type="entry name" value="DUF6017"/>
</dbReference>
<dbReference type="Proteomes" id="UP000234849">
    <property type="component" value="Unassembled WGS sequence"/>
</dbReference>